<dbReference type="Pfam" id="PF08459">
    <property type="entry name" value="UvrC_RNaseH_dom"/>
    <property type="match status" value="1"/>
</dbReference>
<dbReference type="InterPro" id="IPR001162">
    <property type="entry name" value="UvrC_RNase_H_dom"/>
</dbReference>
<dbReference type="EMBL" id="CP036402">
    <property type="protein sequence ID" value="QBI21764.1"/>
    <property type="molecule type" value="Genomic_DNA"/>
</dbReference>
<dbReference type="SMART" id="SM00278">
    <property type="entry name" value="HhH1"/>
    <property type="match status" value="2"/>
</dbReference>
<keyword evidence="11" id="KW-1185">Reference proteome</keyword>
<dbReference type="InterPro" id="IPR001943">
    <property type="entry name" value="UVR_dom"/>
</dbReference>
<dbReference type="Gene3D" id="4.10.860.10">
    <property type="entry name" value="UVR domain"/>
    <property type="match status" value="1"/>
</dbReference>
<name>A0A411YKL9_9ACTN</name>
<dbReference type="InterPro" id="IPR047296">
    <property type="entry name" value="GIY-YIG_UvrC_Cho"/>
</dbReference>
<dbReference type="CDD" id="cd10434">
    <property type="entry name" value="GIY-YIG_UvrC_Cho"/>
    <property type="match status" value="1"/>
</dbReference>
<dbReference type="InterPro" id="IPR000305">
    <property type="entry name" value="GIY-YIG_endonuc"/>
</dbReference>
<evidence type="ECO:0000256" key="6">
    <source>
        <dbReference type="HAMAP-Rule" id="MF_00203"/>
    </source>
</evidence>
<dbReference type="HAMAP" id="MF_00203">
    <property type="entry name" value="UvrC"/>
    <property type="match status" value="1"/>
</dbReference>
<dbReference type="KEGG" id="erz:ER308_20850"/>
<comment type="subunit">
    <text evidence="6">Interacts with UvrB in an incision complex.</text>
</comment>
<keyword evidence="3 6" id="KW-0228">DNA excision</keyword>
<comment type="similarity">
    <text evidence="6">Belongs to the UvrC family.</text>
</comment>
<evidence type="ECO:0000259" key="9">
    <source>
        <dbReference type="PROSITE" id="PS50165"/>
    </source>
</evidence>
<dbReference type="InterPro" id="IPR035901">
    <property type="entry name" value="GIY-YIG_endonuc_sf"/>
</dbReference>
<evidence type="ECO:0000259" key="8">
    <source>
        <dbReference type="PROSITE" id="PS50164"/>
    </source>
</evidence>
<dbReference type="PANTHER" id="PTHR30562">
    <property type="entry name" value="UVRC/OXIDOREDUCTASE"/>
    <property type="match status" value="1"/>
</dbReference>
<evidence type="ECO:0000256" key="1">
    <source>
        <dbReference type="ARBA" id="ARBA00022490"/>
    </source>
</evidence>
<dbReference type="Proteomes" id="UP000291469">
    <property type="component" value="Chromosome"/>
</dbReference>
<comment type="subcellular location">
    <subcellularLocation>
        <location evidence="6">Cytoplasm</location>
    </subcellularLocation>
</comment>
<dbReference type="Pfam" id="PF14520">
    <property type="entry name" value="HHH_5"/>
    <property type="match status" value="1"/>
</dbReference>
<protein>
    <recommendedName>
        <fullName evidence="6">UvrABC system protein C</fullName>
        <shortName evidence="6">Protein UvrC</shortName>
    </recommendedName>
    <alternativeName>
        <fullName evidence="6">Excinuclease ABC subunit C</fullName>
    </alternativeName>
</protein>
<evidence type="ECO:0000256" key="2">
    <source>
        <dbReference type="ARBA" id="ARBA00022763"/>
    </source>
</evidence>
<dbReference type="RefSeq" id="WP_131156756.1">
    <property type="nucleotide sequence ID" value="NZ_CP036402.1"/>
</dbReference>
<dbReference type="Pfam" id="PF01541">
    <property type="entry name" value="GIY-YIG"/>
    <property type="match status" value="1"/>
</dbReference>
<dbReference type="NCBIfam" id="TIGR00194">
    <property type="entry name" value="uvrC"/>
    <property type="match status" value="1"/>
</dbReference>
<gene>
    <name evidence="6 10" type="primary">uvrC</name>
    <name evidence="10" type="ORF">ER308_20850</name>
</gene>
<feature type="domain" description="UVR" evidence="7">
    <location>
        <begin position="210"/>
        <end position="245"/>
    </location>
</feature>
<dbReference type="GO" id="GO:0009432">
    <property type="term" value="P:SOS response"/>
    <property type="evidence" value="ECO:0007669"/>
    <property type="project" value="UniProtKB-UniRule"/>
</dbReference>
<dbReference type="Pfam" id="PF02151">
    <property type="entry name" value="UVR"/>
    <property type="match status" value="1"/>
</dbReference>
<keyword evidence="2 6" id="KW-0227">DNA damage</keyword>
<accession>A0A411YKL9</accession>
<dbReference type="InterPro" id="IPR038476">
    <property type="entry name" value="UvrC_RNase_H_dom_sf"/>
</dbReference>
<keyword evidence="6" id="KW-0742">SOS response</keyword>
<dbReference type="FunFam" id="3.40.1440.10:FF:000001">
    <property type="entry name" value="UvrABC system protein C"/>
    <property type="match status" value="1"/>
</dbReference>
<dbReference type="PROSITE" id="PS50165">
    <property type="entry name" value="UVRC"/>
    <property type="match status" value="1"/>
</dbReference>
<organism evidence="10 11">
    <name type="scientific">Egibacter rhizosphaerae</name>
    <dbReference type="NCBI Taxonomy" id="1670831"/>
    <lineage>
        <taxon>Bacteria</taxon>
        <taxon>Bacillati</taxon>
        <taxon>Actinomycetota</taxon>
        <taxon>Nitriliruptoria</taxon>
        <taxon>Egibacterales</taxon>
        <taxon>Egibacteraceae</taxon>
        <taxon>Egibacter</taxon>
    </lineage>
</organism>
<dbReference type="Pfam" id="PF22920">
    <property type="entry name" value="UvrC_RNaseH"/>
    <property type="match status" value="1"/>
</dbReference>
<keyword evidence="1 6" id="KW-0963">Cytoplasm</keyword>
<dbReference type="GO" id="GO:0003677">
    <property type="term" value="F:DNA binding"/>
    <property type="evidence" value="ECO:0007669"/>
    <property type="project" value="UniProtKB-UniRule"/>
</dbReference>
<dbReference type="InterPro" id="IPR003583">
    <property type="entry name" value="Hlx-hairpin-Hlx_DNA-bd_motif"/>
</dbReference>
<dbReference type="Gene3D" id="3.30.420.340">
    <property type="entry name" value="UvrC, RNAse H endonuclease domain"/>
    <property type="match status" value="1"/>
</dbReference>
<reference evidence="10 11" key="1">
    <citation type="submission" date="2019-01" db="EMBL/GenBank/DDBJ databases">
        <title>Egibacter rhizosphaerae EGI 80759T.</title>
        <authorList>
            <person name="Chen D.-D."/>
            <person name="Tian Y."/>
            <person name="Jiao J.-Y."/>
            <person name="Zhang X.-T."/>
            <person name="Zhang Y.-G."/>
            <person name="Zhang Y."/>
            <person name="Xiao M."/>
            <person name="Shu W.-S."/>
            <person name="Li W.-J."/>
        </authorList>
    </citation>
    <scope>NUCLEOTIDE SEQUENCE [LARGE SCALE GENOMIC DNA]</scope>
    <source>
        <strain evidence="10 11">EGI 80759</strain>
    </source>
</reference>
<keyword evidence="4 6" id="KW-0267">Excision nuclease</keyword>
<dbReference type="GO" id="GO:0009381">
    <property type="term" value="F:excinuclease ABC activity"/>
    <property type="evidence" value="ECO:0007669"/>
    <property type="project" value="UniProtKB-UniRule"/>
</dbReference>
<evidence type="ECO:0000256" key="4">
    <source>
        <dbReference type="ARBA" id="ARBA00022881"/>
    </source>
</evidence>
<dbReference type="SUPFAM" id="SSF46600">
    <property type="entry name" value="C-terminal UvrC-binding domain of UvrB"/>
    <property type="match status" value="1"/>
</dbReference>
<dbReference type="PANTHER" id="PTHR30562:SF1">
    <property type="entry name" value="UVRABC SYSTEM PROTEIN C"/>
    <property type="match status" value="1"/>
</dbReference>
<dbReference type="SUPFAM" id="SSF82771">
    <property type="entry name" value="GIY-YIG endonuclease"/>
    <property type="match status" value="1"/>
</dbReference>
<dbReference type="Gene3D" id="1.10.150.20">
    <property type="entry name" value="5' to 3' exonuclease, C-terminal subdomain"/>
    <property type="match status" value="1"/>
</dbReference>
<evidence type="ECO:0000313" key="11">
    <source>
        <dbReference type="Proteomes" id="UP000291469"/>
    </source>
</evidence>
<keyword evidence="5 6" id="KW-0234">DNA repair</keyword>
<sequence length="640" mass="72437">MASNPALAFKPEPGTIPTDPGCYLWRDRHGRVVYVGKAKSLRSRLSSYFQGLSQLGQRTRAMLEAAASVEWIVCSGEVEALHLEYNLIKEHRPRYNIRYTDDKSYPYLTITYADEVPRAMVRRNPRKDGSRYFGPYAHAYAIRETLDLLQRVFPVRTCSDGVYERCARIERPCLLYHIGRCVAPCVGHATPEEHRELVDDLIAFLEGDTDPVLDELTERMHAEAEQLNFEAAARIRDQLDAARKALAKQQMVTSRPEDFDAINLHEDELEAAFQAFFVRRGRVVGRKGWTVDKVEDLDTSQLVRRFLLDLGMEREDQLPRELLVPVEPDDADAVKAFLADLRGGPVHLRVPQRGEKVQLLDQIAENAHEAFTQHKLKRAQDFTSRSQALHDLQEHLGLDEAPLRIECYDISTLQGANSVASMVVLEDGLPRSNEYRRFKIQGVAGQDDFAMMREVITRRFKRFIEEASRPTKQRKFAYPPNLVLIDGGKGQLSAAREALADLGIEGVAVAALAKRLEEVYLPDRNDPVRLPRASEALYLLQRVRDEAHRFAVRYHRTVRGKEMTRSVFDEVPGIGPARRKALLDRFGSLKAVRQASVEDLTAVEGISETLARTIYDHLHGRGAAEGAEAEHLGDERSARG</sequence>
<evidence type="ECO:0000256" key="5">
    <source>
        <dbReference type="ARBA" id="ARBA00023204"/>
    </source>
</evidence>
<dbReference type="InterPro" id="IPR050066">
    <property type="entry name" value="UvrABC_protein_C"/>
</dbReference>
<dbReference type="SUPFAM" id="SSF47781">
    <property type="entry name" value="RuvA domain 2-like"/>
    <property type="match status" value="1"/>
</dbReference>
<feature type="domain" description="GIY-YIG" evidence="8">
    <location>
        <begin position="18"/>
        <end position="97"/>
    </location>
</feature>
<dbReference type="OrthoDB" id="9804933at2"/>
<evidence type="ECO:0000259" key="7">
    <source>
        <dbReference type="PROSITE" id="PS50151"/>
    </source>
</evidence>
<dbReference type="GO" id="GO:0009380">
    <property type="term" value="C:excinuclease repair complex"/>
    <property type="evidence" value="ECO:0007669"/>
    <property type="project" value="InterPro"/>
</dbReference>
<evidence type="ECO:0000313" key="10">
    <source>
        <dbReference type="EMBL" id="QBI21764.1"/>
    </source>
</evidence>
<evidence type="ECO:0000256" key="3">
    <source>
        <dbReference type="ARBA" id="ARBA00022769"/>
    </source>
</evidence>
<comment type="function">
    <text evidence="6">The UvrABC repair system catalyzes the recognition and processing of DNA lesions. UvrC both incises the 5' and 3' sides of the lesion. The N-terminal half is responsible for the 3' incision and the C-terminal half is responsible for the 5' incision.</text>
</comment>
<dbReference type="GO" id="GO:0005737">
    <property type="term" value="C:cytoplasm"/>
    <property type="evidence" value="ECO:0007669"/>
    <property type="project" value="UniProtKB-SubCell"/>
</dbReference>
<dbReference type="GO" id="GO:0006289">
    <property type="term" value="P:nucleotide-excision repair"/>
    <property type="evidence" value="ECO:0007669"/>
    <property type="project" value="UniProtKB-UniRule"/>
</dbReference>
<dbReference type="PROSITE" id="PS50151">
    <property type="entry name" value="UVR"/>
    <property type="match status" value="1"/>
</dbReference>
<dbReference type="PROSITE" id="PS50164">
    <property type="entry name" value="GIY_YIG"/>
    <property type="match status" value="1"/>
</dbReference>
<dbReference type="SMART" id="SM00465">
    <property type="entry name" value="GIYc"/>
    <property type="match status" value="1"/>
</dbReference>
<dbReference type="AlphaFoldDB" id="A0A411YKL9"/>
<feature type="domain" description="UvrC family homology region profile" evidence="9">
    <location>
        <begin position="271"/>
        <end position="499"/>
    </location>
</feature>
<dbReference type="InterPro" id="IPR036876">
    <property type="entry name" value="UVR_dom_sf"/>
</dbReference>
<dbReference type="Gene3D" id="3.40.1440.10">
    <property type="entry name" value="GIY-YIG endonuclease"/>
    <property type="match status" value="1"/>
</dbReference>
<dbReference type="InterPro" id="IPR004791">
    <property type="entry name" value="UvrC"/>
</dbReference>
<proteinExistence type="inferred from homology"/>
<dbReference type="NCBIfam" id="NF001824">
    <property type="entry name" value="PRK00558.1-5"/>
    <property type="match status" value="1"/>
</dbReference>
<dbReference type="InterPro" id="IPR010994">
    <property type="entry name" value="RuvA_2-like"/>
</dbReference>